<dbReference type="PANTHER" id="PTHR15131">
    <property type="entry name" value="SMALL NUCLEAR RNA ACTIVATING COMPLEX, POLYPEPTIDE 1"/>
    <property type="match status" value="1"/>
</dbReference>
<proteinExistence type="predicted"/>
<feature type="compositionally biased region" description="Low complexity" evidence="1">
    <location>
        <begin position="330"/>
        <end position="349"/>
    </location>
</feature>
<feature type="region of interest" description="Disordered" evidence="1">
    <location>
        <begin position="297"/>
        <end position="349"/>
    </location>
</feature>
<dbReference type="AlphaFoldDB" id="A0A068RZB7"/>
<accession>A0A068RZB7</accession>
<dbReference type="GO" id="GO:0042795">
    <property type="term" value="P:snRNA transcription by RNA polymerase II"/>
    <property type="evidence" value="ECO:0007669"/>
    <property type="project" value="TreeGrafter"/>
</dbReference>
<organism evidence="2 3">
    <name type="scientific">Lichtheimia corymbifera JMRC:FSU:9682</name>
    <dbReference type="NCBI Taxonomy" id="1263082"/>
    <lineage>
        <taxon>Eukaryota</taxon>
        <taxon>Fungi</taxon>
        <taxon>Fungi incertae sedis</taxon>
        <taxon>Mucoromycota</taxon>
        <taxon>Mucoromycotina</taxon>
        <taxon>Mucoromycetes</taxon>
        <taxon>Mucorales</taxon>
        <taxon>Lichtheimiaceae</taxon>
        <taxon>Lichtheimia</taxon>
    </lineage>
</organism>
<dbReference type="OrthoDB" id="20127at2759"/>
<sequence>MINRHPSSVLDAADVVRIDRSQRGLLRPTISHDVELLVTNFVAHEHHDYTDFQHAWETLQFYLIHFGAIEEEDRPRYLQAFYDAGSSYIMSDQPAMKIAAIYTLYFIYYSQPTCWKRFGIRVDPTTWCQLHDFYVAGLADTSTHNHGRAALAFKQMMTDGAFIFVVETALKPVNPFEIKEMQSERELIHTIEKWKRWRTSNDAVSAALQPNQASQFKDISDAYQRAKQLAIATTQAPIAAQHMLRRKTTVTERSRPTLQRILRNSSLGADENDFQQTLSNAARLLWRSRLKRLEKKPIIFNAHNRQRAGSSHKKKRRSQPQPVADAADTPYSQQEQPGSPSSSSSITSE</sequence>
<comment type="caution">
    <text evidence="2">The sequence shown here is derived from an EMBL/GenBank/DDBJ whole genome shotgun (WGS) entry which is preliminary data.</text>
</comment>
<dbReference type="GO" id="GO:0043565">
    <property type="term" value="F:sequence-specific DNA binding"/>
    <property type="evidence" value="ECO:0007669"/>
    <property type="project" value="TreeGrafter"/>
</dbReference>
<dbReference type="VEuPathDB" id="FungiDB:LCOR_06241.1"/>
<evidence type="ECO:0000313" key="3">
    <source>
        <dbReference type="Proteomes" id="UP000027586"/>
    </source>
</evidence>
<feature type="compositionally biased region" description="Basic residues" evidence="1">
    <location>
        <begin position="304"/>
        <end position="318"/>
    </location>
</feature>
<dbReference type="Pfam" id="PF09808">
    <property type="entry name" value="SNAPC1"/>
    <property type="match status" value="1"/>
</dbReference>
<gene>
    <name evidence="2" type="ORF">LCOR_06241.1</name>
</gene>
<name>A0A068RZB7_9FUNG</name>
<evidence type="ECO:0000313" key="2">
    <source>
        <dbReference type="EMBL" id="CDH55050.1"/>
    </source>
</evidence>
<dbReference type="GO" id="GO:0042796">
    <property type="term" value="P:snRNA transcription by RNA polymerase III"/>
    <property type="evidence" value="ECO:0007669"/>
    <property type="project" value="TreeGrafter"/>
</dbReference>
<dbReference type="Proteomes" id="UP000027586">
    <property type="component" value="Unassembled WGS sequence"/>
</dbReference>
<dbReference type="InterPro" id="IPR019188">
    <property type="entry name" value="SNAPC1"/>
</dbReference>
<protein>
    <submittedName>
        <fullName evidence="2">Uncharacterized protein</fullName>
    </submittedName>
</protein>
<dbReference type="STRING" id="1263082.A0A068RZB7"/>
<dbReference type="GO" id="GO:0019185">
    <property type="term" value="C:snRNA-activating protein complex"/>
    <property type="evidence" value="ECO:0007669"/>
    <property type="project" value="TreeGrafter"/>
</dbReference>
<evidence type="ECO:0000256" key="1">
    <source>
        <dbReference type="SAM" id="MobiDB-lite"/>
    </source>
</evidence>
<keyword evidence="3" id="KW-1185">Reference proteome</keyword>
<reference evidence="2" key="1">
    <citation type="submission" date="2013-08" db="EMBL/GenBank/DDBJ databases">
        <title>Gene expansion shapes genome architecture in the human pathogen Lichtheimia corymbifera: an evolutionary genomics analysis in the ancient terrestrial Mucorales (Mucoromycotina).</title>
        <authorList>
            <person name="Schwartze V.U."/>
            <person name="Winter S."/>
            <person name="Shelest E."/>
            <person name="Marcet-Houben M."/>
            <person name="Horn F."/>
            <person name="Wehner S."/>
            <person name="Hoffmann K."/>
            <person name="Riege K."/>
            <person name="Sammeth M."/>
            <person name="Nowrousian M."/>
            <person name="Valiante V."/>
            <person name="Linde J."/>
            <person name="Jacobsen I.D."/>
            <person name="Marz M."/>
            <person name="Brakhage A.A."/>
            <person name="Gabaldon T."/>
            <person name="Bocker S."/>
            <person name="Voigt K."/>
        </authorList>
    </citation>
    <scope>NUCLEOTIDE SEQUENCE [LARGE SCALE GENOMIC DNA]</scope>
    <source>
        <strain evidence="2">FSU 9682</strain>
    </source>
</reference>
<dbReference type="EMBL" id="CBTN010000027">
    <property type="protein sequence ID" value="CDH55050.1"/>
    <property type="molecule type" value="Genomic_DNA"/>
</dbReference>
<dbReference type="PANTHER" id="PTHR15131:SF3">
    <property type="entry name" value="SNRNA-ACTIVATING PROTEIN COMPLEX SUBUNIT 1"/>
    <property type="match status" value="1"/>
</dbReference>